<dbReference type="GO" id="GO:0033204">
    <property type="term" value="F:ribonuclease P RNA binding"/>
    <property type="evidence" value="ECO:0007669"/>
    <property type="project" value="InterPro"/>
</dbReference>
<dbReference type="GO" id="GO:0006364">
    <property type="term" value="P:rRNA processing"/>
    <property type="evidence" value="ECO:0007669"/>
    <property type="project" value="TreeGrafter"/>
</dbReference>
<dbReference type="InterPro" id="IPR036980">
    <property type="entry name" value="RNase_P/MRP_Rpp29_sf"/>
</dbReference>
<comment type="similarity">
    <text evidence="3">Belongs to the eukaryotic/archaeal RNase P protein component 1 family.</text>
</comment>
<reference evidence="6" key="1">
    <citation type="submission" date="2019-03" db="EMBL/GenBank/DDBJ databases">
        <title>Improved annotation for the trematode Fasciola hepatica.</title>
        <authorList>
            <person name="Choi Y.-J."/>
            <person name="Martin J."/>
            <person name="Mitreva M."/>
        </authorList>
    </citation>
    <scope>NUCLEOTIDE SEQUENCE [LARGE SCALE GENOMIC DNA]</scope>
</reference>
<evidence type="ECO:0000256" key="3">
    <source>
        <dbReference type="ARBA" id="ARBA00006181"/>
    </source>
</evidence>
<evidence type="ECO:0000256" key="1">
    <source>
        <dbReference type="ARBA" id="ARBA00002435"/>
    </source>
</evidence>
<evidence type="ECO:0000313" key="7">
    <source>
        <dbReference type="Proteomes" id="UP000230066"/>
    </source>
</evidence>
<dbReference type="Gene3D" id="2.30.30.210">
    <property type="entry name" value="Ribonuclease P/MRP, subunit p29"/>
    <property type="match status" value="1"/>
</dbReference>
<comment type="subcellular location">
    <subcellularLocation>
        <location evidence="2">Nucleus</location>
    </subcellularLocation>
</comment>
<dbReference type="GO" id="GO:0001682">
    <property type="term" value="P:tRNA 5'-leader removal"/>
    <property type="evidence" value="ECO:0007669"/>
    <property type="project" value="InterPro"/>
</dbReference>
<comment type="function">
    <text evidence="1">Component of ribonuclease P, a ribonucleoprotein complex that generates mature tRNA molecules by cleaving their 5'-ends.</text>
</comment>
<dbReference type="Proteomes" id="UP000230066">
    <property type="component" value="Unassembled WGS sequence"/>
</dbReference>
<keyword evidence="7" id="KW-1185">Reference proteome</keyword>
<dbReference type="EMBL" id="JXXN02001096">
    <property type="protein sequence ID" value="THD25541.1"/>
    <property type="molecule type" value="Genomic_DNA"/>
</dbReference>
<dbReference type="SMART" id="SM00538">
    <property type="entry name" value="POP4"/>
    <property type="match status" value="1"/>
</dbReference>
<evidence type="ECO:0000256" key="4">
    <source>
        <dbReference type="ARBA" id="ARBA00016225"/>
    </source>
</evidence>
<dbReference type="Pfam" id="PF01868">
    <property type="entry name" value="RNase_P-MRP_p29"/>
    <property type="match status" value="1"/>
</dbReference>
<dbReference type="PANTHER" id="PTHR13348">
    <property type="entry name" value="RIBONUCLEASE P SUBUNIT P29"/>
    <property type="match status" value="1"/>
</dbReference>
<evidence type="ECO:0000256" key="2">
    <source>
        <dbReference type="ARBA" id="ARBA00004123"/>
    </source>
</evidence>
<dbReference type="GO" id="GO:0000172">
    <property type="term" value="C:ribonuclease MRP complex"/>
    <property type="evidence" value="ECO:0007669"/>
    <property type="project" value="InterPro"/>
</dbReference>
<dbReference type="SUPFAM" id="SSF101744">
    <property type="entry name" value="Rof/RNase P subunit-like"/>
    <property type="match status" value="1"/>
</dbReference>
<evidence type="ECO:0000256" key="5">
    <source>
        <dbReference type="ARBA" id="ARBA00046486"/>
    </source>
</evidence>
<dbReference type="InterPro" id="IPR016848">
    <property type="entry name" value="RNase_P/MRP_Rpp29-subunit"/>
</dbReference>
<gene>
    <name evidence="6" type="ORF">D915_003468</name>
</gene>
<protein>
    <recommendedName>
        <fullName evidence="4">Ribonuclease P protein subunit p29</fullName>
    </recommendedName>
</protein>
<dbReference type="InterPro" id="IPR002730">
    <property type="entry name" value="Rpp29/RNP1"/>
</dbReference>
<evidence type="ECO:0000313" key="6">
    <source>
        <dbReference type="EMBL" id="THD25541.1"/>
    </source>
</evidence>
<organism evidence="6 7">
    <name type="scientific">Fasciola hepatica</name>
    <name type="common">Liver fluke</name>
    <dbReference type="NCBI Taxonomy" id="6192"/>
    <lineage>
        <taxon>Eukaryota</taxon>
        <taxon>Metazoa</taxon>
        <taxon>Spiralia</taxon>
        <taxon>Lophotrochozoa</taxon>
        <taxon>Platyhelminthes</taxon>
        <taxon>Trematoda</taxon>
        <taxon>Digenea</taxon>
        <taxon>Plagiorchiida</taxon>
        <taxon>Echinostomata</taxon>
        <taxon>Echinostomatoidea</taxon>
        <taxon>Fasciolidae</taxon>
        <taxon>Fasciola</taxon>
    </lineage>
</organism>
<dbReference type="AlphaFoldDB" id="A0A4E0RG03"/>
<accession>A0A4E0RG03</accession>
<name>A0A4E0RG03_FASHE</name>
<dbReference type="InterPro" id="IPR023534">
    <property type="entry name" value="Rof/RNase_P-like"/>
</dbReference>
<proteinExistence type="inferred from homology"/>
<comment type="subunit">
    <text evidence="5">Component of nuclear RNase P and RNase MRP ribonucleoproteins. RNase P consists of a catalytic RNA moiety and 10 different protein chains; POP1, POP4, POP5, POP7, RPP14, RPP21, RPP25, RPP30, RPP38 and RPP40. Within the RNase P complex, POP1, POP7 and RPP25 form the 'finger' subcomplex, POP5, RPP14, RPP40 and homodimeric RPP30 form the 'palm' subcomplex, and RPP21, POP4 and RPP38 form the 'wrist' subcomplex. All subunits of the RNase P complex interact with the catalytic RNA. Several subunits of RNase P are also part of the RNase MRP complex. RNase MRP consists of a catalytic RNA moiety and about 8 protein subunits; POP1, POP7, RPP25, RPP30, RPP38, RPP40 and possibly also POP4 and POP5.</text>
</comment>
<sequence>MFHREAGHNWLFCLMAGRSSTSTAKDDTADGTVAVSEFVRQFVRRHVAPGRRVQADLALQPGGKNSGTSHNLSLIPQSTRILRAQTNKSRRRSIGGTIRLLRPRRTRNMRTKTSVTLNGSPRSREVPASLGQDLHALWLGYARTMVDWSRIATQAKHTPVSNANLTNHLETALRMSLVGARLLIMRSTSVPLAGRSGIVIMETKNVFRMVLLDSNEAAQECTSTAPNATTGSLTLRSIPKQGTLFLLILDTLISGSGLLFSGDHLKHRSVDRAVRKWRRPVLSLPALGDHLPSTAEMAAELCSQPSV</sequence>
<dbReference type="PANTHER" id="PTHR13348:SF0">
    <property type="entry name" value="RIBONUCLEASE P PROTEIN SUBUNIT P29"/>
    <property type="match status" value="1"/>
</dbReference>
<dbReference type="GO" id="GO:0030677">
    <property type="term" value="C:ribonuclease P complex"/>
    <property type="evidence" value="ECO:0007669"/>
    <property type="project" value="InterPro"/>
</dbReference>
<comment type="caution">
    <text evidence="6">The sequence shown here is derived from an EMBL/GenBank/DDBJ whole genome shotgun (WGS) entry which is preliminary data.</text>
</comment>
<dbReference type="GO" id="GO:0005634">
    <property type="term" value="C:nucleus"/>
    <property type="evidence" value="ECO:0007669"/>
    <property type="project" value="UniProtKB-SubCell"/>
</dbReference>